<dbReference type="RefSeq" id="WP_185792472.1">
    <property type="nucleotide sequence ID" value="NZ_VFOZ01000001.1"/>
</dbReference>
<reference evidence="2 3" key="1">
    <citation type="submission" date="2019-06" db="EMBL/GenBank/DDBJ databases">
        <title>Sequencing the genomes of 1000 actinobacteria strains.</title>
        <authorList>
            <person name="Klenk H.-P."/>
        </authorList>
    </citation>
    <scope>NUCLEOTIDE SEQUENCE [LARGE SCALE GENOMIC DNA]</scope>
    <source>
        <strain evidence="2 3">DSM 102200</strain>
    </source>
</reference>
<proteinExistence type="predicted"/>
<dbReference type="Pfam" id="PF02625">
    <property type="entry name" value="XdhC_CoxI"/>
    <property type="match status" value="1"/>
</dbReference>
<organism evidence="2 3">
    <name type="scientific">Actinoallomurus bryophytorum</name>
    <dbReference type="NCBI Taxonomy" id="1490222"/>
    <lineage>
        <taxon>Bacteria</taxon>
        <taxon>Bacillati</taxon>
        <taxon>Actinomycetota</taxon>
        <taxon>Actinomycetes</taxon>
        <taxon>Streptosporangiales</taxon>
        <taxon>Thermomonosporaceae</taxon>
        <taxon>Actinoallomurus</taxon>
    </lineage>
</organism>
<evidence type="ECO:0000259" key="1">
    <source>
        <dbReference type="SMART" id="SM00746"/>
    </source>
</evidence>
<protein>
    <submittedName>
        <fullName evidence="2">Xanthine dehydrogenase accessory factor</fullName>
    </submittedName>
</protein>
<dbReference type="Gene3D" id="1.10.620.20">
    <property type="entry name" value="Ribonucleotide Reductase, subunit A"/>
    <property type="match status" value="1"/>
</dbReference>
<sequence length="321" mass="33886">MSGHSIDRWDVIDRAHELARNGEEFALATVVWRQGPSSGQQGSRAIITATGELHGWIGGACAEPVVIREARDVIRSGEARLLLLGAPEQFGAAIPEGMAVIPISCQSEGALEVYIEPVVPTPHLVIVGRSPMAHTLADLATAMGWRTDLRDGPDFSAADAGARSIVVIATQGHGDEEAVEQAVSASPAFIGLVASRRRGEAIRGYLADRGVPQDLLDRVRAPVGLDLGHTSHREIAVAILAELVKLRASGSLLPARPAEPPRSSTPAQATDPVCGMTVAAAPSGRPIEHDGVTYYFCCAGCHDAFEQDPGTYVTAYARQEV</sequence>
<evidence type="ECO:0000313" key="3">
    <source>
        <dbReference type="Proteomes" id="UP000316096"/>
    </source>
</evidence>
<dbReference type="InterPro" id="IPR011017">
    <property type="entry name" value="TRASH_dom"/>
</dbReference>
<keyword evidence="3" id="KW-1185">Reference proteome</keyword>
<dbReference type="Proteomes" id="UP000316096">
    <property type="component" value="Unassembled WGS sequence"/>
</dbReference>
<feature type="domain" description="TRASH" evidence="1">
    <location>
        <begin position="271"/>
        <end position="309"/>
    </location>
</feature>
<dbReference type="Gene3D" id="3.40.50.720">
    <property type="entry name" value="NAD(P)-binding Rossmann-like Domain"/>
    <property type="match status" value="1"/>
</dbReference>
<dbReference type="InterPro" id="IPR012348">
    <property type="entry name" value="RNR-like"/>
</dbReference>
<comment type="caution">
    <text evidence="2">The sequence shown here is derived from an EMBL/GenBank/DDBJ whole genome shotgun (WGS) entry which is preliminary data.</text>
</comment>
<dbReference type="SUPFAM" id="SSF47240">
    <property type="entry name" value="Ferritin-like"/>
    <property type="match status" value="1"/>
</dbReference>
<dbReference type="InterPro" id="IPR009078">
    <property type="entry name" value="Ferritin-like_SF"/>
</dbReference>
<dbReference type="GO" id="GO:0016491">
    <property type="term" value="F:oxidoreductase activity"/>
    <property type="evidence" value="ECO:0007669"/>
    <property type="project" value="InterPro"/>
</dbReference>
<dbReference type="InterPro" id="IPR052698">
    <property type="entry name" value="MoCofactor_Util/Proc"/>
</dbReference>
<dbReference type="InterPro" id="IPR003777">
    <property type="entry name" value="XdhC_CoxI"/>
</dbReference>
<evidence type="ECO:0000313" key="2">
    <source>
        <dbReference type="EMBL" id="TQM00555.1"/>
    </source>
</evidence>
<accession>A0A543CTY0</accession>
<name>A0A543CTY0_9ACTN</name>
<dbReference type="AlphaFoldDB" id="A0A543CTY0"/>
<dbReference type="PANTHER" id="PTHR30388:SF6">
    <property type="entry name" value="XANTHINE DEHYDROGENASE SUBUNIT A-RELATED"/>
    <property type="match status" value="1"/>
</dbReference>
<dbReference type="Pfam" id="PF04945">
    <property type="entry name" value="YHS"/>
    <property type="match status" value="1"/>
</dbReference>
<dbReference type="SMART" id="SM00746">
    <property type="entry name" value="TRASH"/>
    <property type="match status" value="1"/>
</dbReference>
<gene>
    <name evidence="2" type="ORF">FB559_6270</name>
</gene>
<dbReference type="PANTHER" id="PTHR30388">
    <property type="entry name" value="ALDEHYDE OXIDOREDUCTASE MOLYBDENUM COFACTOR ASSEMBLY PROTEIN"/>
    <property type="match status" value="1"/>
</dbReference>
<dbReference type="EMBL" id="VFOZ01000001">
    <property type="protein sequence ID" value="TQM00555.1"/>
    <property type="molecule type" value="Genomic_DNA"/>
</dbReference>
<dbReference type="Pfam" id="PF13478">
    <property type="entry name" value="XdhC_C"/>
    <property type="match status" value="1"/>
</dbReference>
<dbReference type="InterPro" id="IPR007029">
    <property type="entry name" value="YHS_dom"/>
</dbReference>
<dbReference type="InterPro" id="IPR027051">
    <property type="entry name" value="XdhC_Rossmann_dom"/>
</dbReference>